<reference evidence="5" key="1">
    <citation type="journal article" date="2018" name="J. Proteomics">
        <title>Exploring the molecular complexity of Triatoma dimidiata sialome.</title>
        <authorList>
            <person name="Santiago P.B."/>
            <person name="de Araujo C.N."/>
            <person name="Charneau S."/>
            <person name="Bastos I.M.D."/>
            <person name="Assumpcao T.C.F."/>
            <person name="Queiroz R.M.L."/>
            <person name="Praca Y.R."/>
            <person name="Cordeiro T.M."/>
            <person name="Garcia C.H.S."/>
            <person name="da Silva I.G."/>
            <person name="Raiol T."/>
            <person name="Motta F.N."/>
            <person name="de Araujo Oliveira J.V."/>
            <person name="de Sousa M.V."/>
            <person name="Ribeiro J.M.C."/>
            <person name="de Santana J.M."/>
        </authorList>
    </citation>
    <scope>NUCLEOTIDE SEQUENCE</scope>
    <source>
        <strain evidence="5">Santander</strain>
        <tissue evidence="5">Salivary glands</tissue>
    </source>
</reference>
<feature type="compositionally biased region" description="Acidic residues" evidence="3">
    <location>
        <begin position="38"/>
        <end position="47"/>
    </location>
</feature>
<dbReference type="EMBL" id="GECL01000788">
    <property type="protein sequence ID" value="JAP05336.1"/>
    <property type="molecule type" value="Transcribed_RNA"/>
</dbReference>
<name>A0A0V0GC44_TRIDM</name>
<evidence type="ECO:0000256" key="3">
    <source>
        <dbReference type="SAM" id="MobiDB-lite"/>
    </source>
</evidence>
<evidence type="ECO:0000259" key="4">
    <source>
        <dbReference type="PROSITE" id="PS51279"/>
    </source>
</evidence>
<feature type="region of interest" description="Disordered" evidence="3">
    <location>
        <begin position="1"/>
        <end position="125"/>
    </location>
</feature>
<evidence type="ECO:0000313" key="5">
    <source>
        <dbReference type="EMBL" id="JAP05336.1"/>
    </source>
</evidence>
<accession>A0A0V0GC44</accession>
<feature type="region of interest" description="Disordered" evidence="3">
    <location>
        <begin position="158"/>
        <end position="190"/>
    </location>
</feature>
<evidence type="ECO:0000256" key="1">
    <source>
        <dbReference type="ARBA" id="ARBA00019033"/>
    </source>
</evidence>
<dbReference type="PANTHER" id="PTHR48407">
    <property type="entry name" value="CRANIOFACIAL DEVELOPMENT PROTEIN 1"/>
    <property type="match status" value="1"/>
</dbReference>
<feature type="compositionally biased region" description="Polar residues" evidence="3">
    <location>
        <begin position="158"/>
        <end position="180"/>
    </location>
</feature>
<feature type="compositionally biased region" description="Basic residues" evidence="3">
    <location>
        <begin position="51"/>
        <end position="67"/>
    </location>
</feature>
<organism evidence="5">
    <name type="scientific">Triatoma dimidiata</name>
    <name type="common">Kissing bug</name>
    <name type="synonym">Meccus dimidiatus</name>
    <dbReference type="NCBI Taxonomy" id="72491"/>
    <lineage>
        <taxon>Eukaryota</taxon>
        <taxon>Metazoa</taxon>
        <taxon>Ecdysozoa</taxon>
        <taxon>Arthropoda</taxon>
        <taxon>Hexapoda</taxon>
        <taxon>Insecta</taxon>
        <taxon>Pterygota</taxon>
        <taxon>Neoptera</taxon>
        <taxon>Paraneoptera</taxon>
        <taxon>Hemiptera</taxon>
        <taxon>Heteroptera</taxon>
        <taxon>Panheteroptera</taxon>
        <taxon>Cimicomorpha</taxon>
        <taxon>Reduviidae</taxon>
        <taxon>Triatominae</taxon>
        <taxon>Triatoma</taxon>
    </lineage>
</organism>
<dbReference type="PROSITE" id="PS51279">
    <property type="entry name" value="BCNT_C"/>
    <property type="match status" value="1"/>
</dbReference>
<dbReference type="PANTHER" id="PTHR48407:SF1">
    <property type="entry name" value="CRANIOFACIAL DEVELOPMENT PROTEIN 1"/>
    <property type="match status" value="1"/>
</dbReference>
<sequence length="266" mass="30057">MGDRDLPSDSDSNDEDYVPHGVENEPVSEDESAHESNEQETSEGENEEEKRKRKKAPSRKRSKKKLKSQIPEKHDEGQKEEKPEFSAEDRKQKADALWADFLKDCDPPVRKKSGSSHGSAEKREKVVENAAKVKVVEEYHFAGEKVLVEKEMTASKPNSMIATNGTTNPNSPQPSTQLSTRGRGRGRGGIASILGQIGKKHKLSTLEKSKLDWDSFKKGEGIEEDIERHNKGKNGYLERQDFLERADLRQFELEKSLRASKRSSLR</sequence>
<dbReference type="Pfam" id="PF07572">
    <property type="entry name" value="BCNT"/>
    <property type="match status" value="1"/>
</dbReference>
<evidence type="ECO:0000256" key="2">
    <source>
        <dbReference type="ARBA" id="ARBA00030244"/>
    </source>
</evidence>
<feature type="domain" description="BCNT-C" evidence="4">
    <location>
        <begin position="184"/>
        <end position="264"/>
    </location>
</feature>
<dbReference type="InterPro" id="IPR027124">
    <property type="entry name" value="Swc5/CFDP1/2"/>
</dbReference>
<dbReference type="InterPro" id="IPR011421">
    <property type="entry name" value="BCNT-C"/>
</dbReference>
<proteinExistence type="predicted"/>
<dbReference type="GO" id="GO:0000812">
    <property type="term" value="C:Swr1 complex"/>
    <property type="evidence" value="ECO:0007669"/>
    <property type="project" value="TreeGrafter"/>
</dbReference>
<dbReference type="AlphaFoldDB" id="A0A0V0GC44"/>
<protein>
    <recommendedName>
        <fullName evidence="1">Craniofacial development protein 1</fullName>
    </recommendedName>
    <alternativeName>
        <fullName evidence="2">Bucentaur</fullName>
    </alternativeName>
</protein>
<feature type="compositionally biased region" description="Basic and acidic residues" evidence="3">
    <location>
        <begin position="70"/>
        <end position="94"/>
    </location>
</feature>